<evidence type="ECO:0000313" key="2">
    <source>
        <dbReference type="EMBL" id="VAW88568.1"/>
    </source>
</evidence>
<gene>
    <name evidence="2" type="ORF">MNBD_GAMMA18-1329</name>
</gene>
<sequence>MQNNDTTPAEPALTPDTEAALKKMPPKEIATYQQATSEDQPKLQTLVAEINTNDRSTIMFFGSNAQEEMSTISENMLEGVRNKDLGKAGDSLNNMITVIKGFDIDHLNPNKKLGFFAKLFGKAEPIVKFLNQYEEVGKQINRISDQLEEHKTQILTDIISLDKLYDANLDYFHNLELYIAAGDEKLRLINDEEVPALTQKAEADHENLLAAQSLRDLHSARDDLERRIHDLRLTRQVAMQSLPSIRMVQENDKTLINKINSTLINTVPLWKNQLAQAVTIFRMSDAAKTVKSATDLTNELLENNAENLRTANIEVRKQMERGVFDIESVKKANQTLIGTINDSLEIAEEGKAARAKAATELKSMEGELRQVLMLAKAHTEKAI</sequence>
<reference evidence="2" key="1">
    <citation type="submission" date="2018-06" db="EMBL/GenBank/DDBJ databases">
        <authorList>
            <person name="Zhirakovskaya E."/>
        </authorList>
    </citation>
    <scope>NUCLEOTIDE SEQUENCE</scope>
</reference>
<proteinExistence type="predicted"/>
<feature type="region of interest" description="Disordered" evidence="1">
    <location>
        <begin position="1"/>
        <end position="25"/>
    </location>
</feature>
<dbReference type="InterPro" id="IPR008863">
    <property type="entry name" value="Toxic_anion-R_TelA"/>
</dbReference>
<dbReference type="PIRSF" id="PIRSF026508">
    <property type="entry name" value="TelA"/>
    <property type="match status" value="1"/>
</dbReference>
<organism evidence="2">
    <name type="scientific">hydrothermal vent metagenome</name>
    <dbReference type="NCBI Taxonomy" id="652676"/>
    <lineage>
        <taxon>unclassified sequences</taxon>
        <taxon>metagenomes</taxon>
        <taxon>ecological metagenomes</taxon>
    </lineage>
</organism>
<dbReference type="AlphaFoldDB" id="A0A3B0Z5D7"/>
<dbReference type="PANTHER" id="PTHR38432:SF1">
    <property type="entry name" value="TELA-LIKE PROTEIN SAOUHSC_01408"/>
    <property type="match status" value="1"/>
</dbReference>
<dbReference type="Pfam" id="PF05816">
    <property type="entry name" value="TelA"/>
    <property type="match status" value="1"/>
</dbReference>
<protein>
    <submittedName>
        <fullName evidence="2">Uncharacterized protein YaaN</fullName>
    </submittedName>
</protein>
<dbReference type="PANTHER" id="PTHR38432">
    <property type="entry name" value="TELA-LIKE PROTEIN SAOUHSC_01408"/>
    <property type="match status" value="1"/>
</dbReference>
<accession>A0A3B0Z5D7</accession>
<evidence type="ECO:0000256" key="1">
    <source>
        <dbReference type="SAM" id="MobiDB-lite"/>
    </source>
</evidence>
<dbReference type="EMBL" id="UOFP01000227">
    <property type="protein sequence ID" value="VAW88568.1"/>
    <property type="molecule type" value="Genomic_DNA"/>
</dbReference>
<name>A0A3B0Z5D7_9ZZZZ</name>